<feature type="active site" description="Cysteine persulfide intermediate" evidence="9">
    <location>
        <position position="211"/>
    </location>
</feature>
<feature type="region of interest" description="Interaction with tRNA" evidence="9">
    <location>
        <begin position="159"/>
        <end position="161"/>
    </location>
</feature>
<accession>A0A1F4V1V3</accession>
<keyword evidence="4 9" id="KW-0547">Nucleotide-binding</keyword>
<gene>
    <name evidence="9" type="primary">mnmA</name>
    <name evidence="12" type="ORF">A2982_03175</name>
</gene>
<feature type="site" description="Interaction with tRNA" evidence="9">
    <location>
        <position position="125"/>
    </location>
</feature>
<dbReference type="Pfam" id="PF20258">
    <property type="entry name" value="tRNA_Me_trans_C"/>
    <property type="match status" value="1"/>
</dbReference>
<dbReference type="Gene3D" id="3.40.50.620">
    <property type="entry name" value="HUPs"/>
    <property type="match status" value="1"/>
</dbReference>
<sequence length="401" mass="44597">MNLNKRKIFVALSGGVDSAVALYLLARIYDNVTAVYLNCWDKQSGCSSGQDQSDAVKIAGAVNVPIKILDLRDEYKKKVLQYFYQGYQSGITPNPDIYCNSTIKFGVLIDYILKQDKDALLATGHYARVSNNINEINDFYNKYSLKLNYLLMSGKDTGKDQSYFLYKLAGRDEILSRTLFPIGDLYKSDVRDMARKSEISVADKPDSQGICFIGNVKMPDFLKTNVRYFPGNVVNIKGDVIGAHSGCQLYTFGQRRGFVLKAYKSEPIYVIDKIVKSNLLVVGEKKYAYSSDFIIDGEELFTVLGKKNFDALSKAPVTVRIRNLGQKVPCTIKVLENSDARKVSTTNGTISELTLNINLKKPEFGISPGQSAVFYIGDVVLGGGEIKSVQTSYKKQITFGT</sequence>
<dbReference type="Gene3D" id="2.40.30.10">
    <property type="entry name" value="Translation factors"/>
    <property type="match status" value="1"/>
</dbReference>
<evidence type="ECO:0000256" key="8">
    <source>
        <dbReference type="ARBA" id="ARBA00051542"/>
    </source>
</evidence>
<dbReference type="Proteomes" id="UP000178771">
    <property type="component" value="Unassembled WGS sequence"/>
</dbReference>
<dbReference type="Pfam" id="PF03054">
    <property type="entry name" value="tRNA_Me_trans"/>
    <property type="match status" value="1"/>
</dbReference>
<dbReference type="GO" id="GO:0005524">
    <property type="term" value="F:ATP binding"/>
    <property type="evidence" value="ECO:0007669"/>
    <property type="project" value="UniProtKB-KW"/>
</dbReference>
<dbReference type="SUPFAM" id="SSF52402">
    <property type="entry name" value="Adenine nucleotide alpha hydrolases-like"/>
    <property type="match status" value="1"/>
</dbReference>
<evidence type="ECO:0000256" key="5">
    <source>
        <dbReference type="ARBA" id="ARBA00022840"/>
    </source>
</evidence>
<comment type="caution">
    <text evidence="9">Lacks conserved residue(s) required for the propagation of feature annotation.</text>
</comment>
<evidence type="ECO:0000259" key="11">
    <source>
        <dbReference type="Pfam" id="PF20259"/>
    </source>
</evidence>
<keyword evidence="3 9" id="KW-0819">tRNA processing</keyword>
<comment type="caution">
    <text evidence="12">The sequence shown here is derived from an EMBL/GenBank/DDBJ whole genome shotgun (WGS) entry which is preliminary data.</text>
</comment>
<dbReference type="AlphaFoldDB" id="A0A1F4V1V3"/>
<dbReference type="PANTHER" id="PTHR11933">
    <property type="entry name" value="TRNA 5-METHYLAMINOMETHYL-2-THIOURIDYLATE -METHYLTRANSFERASE"/>
    <property type="match status" value="1"/>
</dbReference>
<keyword evidence="5 9" id="KW-0067">ATP-binding</keyword>
<feature type="domain" description="tRNA-specific 2-thiouridylase MnmA-like C-terminal" evidence="10">
    <location>
        <begin position="351"/>
        <end position="386"/>
    </location>
</feature>
<evidence type="ECO:0000256" key="2">
    <source>
        <dbReference type="ARBA" id="ARBA00022679"/>
    </source>
</evidence>
<proteinExistence type="inferred from homology"/>
<evidence type="ECO:0000256" key="4">
    <source>
        <dbReference type="ARBA" id="ARBA00022741"/>
    </source>
</evidence>
<comment type="subcellular location">
    <subcellularLocation>
        <location evidence="9">Cytoplasm</location>
    </subcellularLocation>
</comment>
<feature type="region of interest" description="Interaction with target base in tRNA" evidence="9">
    <location>
        <begin position="94"/>
        <end position="96"/>
    </location>
</feature>
<keyword evidence="2 9" id="KW-0808">Transferase</keyword>
<evidence type="ECO:0000256" key="3">
    <source>
        <dbReference type="ARBA" id="ARBA00022694"/>
    </source>
</evidence>
<keyword evidence="1 9" id="KW-0820">tRNA-binding</keyword>
<comment type="function">
    <text evidence="9">Catalyzes the 2-thiolation of uridine at the wobble position (U34) of tRNA, leading to the formation of s(2)U34.</text>
</comment>
<dbReference type="Gene3D" id="2.30.30.280">
    <property type="entry name" value="Adenine nucleotide alpha hydrolases-like domains"/>
    <property type="match status" value="1"/>
</dbReference>
<feature type="binding site" evidence="9">
    <location>
        <position position="37"/>
    </location>
    <ligand>
        <name>ATP</name>
        <dbReference type="ChEBI" id="CHEBI:30616"/>
    </ligand>
</feature>
<dbReference type="InterPro" id="IPR014729">
    <property type="entry name" value="Rossmann-like_a/b/a_fold"/>
</dbReference>
<feature type="domain" description="tRNA-specific 2-thiouridylase MnmA-like central" evidence="11">
    <location>
        <begin position="220"/>
        <end position="284"/>
    </location>
</feature>
<comment type="catalytic activity">
    <reaction evidence="8 9">
        <text>S-sulfanyl-L-cysteinyl-[protein] + uridine(34) in tRNA + AH2 + ATP = 2-thiouridine(34) in tRNA + L-cysteinyl-[protein] + A + AMP + diphosphate + H(+)</text>
        <dbReference type="Rhea" id="RHEA:47032"/>
        <dbReference type="Rhea" id="RHEA-COMP:10131"/>
        <dbReference type="Rhea" id="RHEA-COMP:11726"/>
        <dbReference type="Rhea" id="RHEA-COMP:11727"/>
        <dbReference type="Rhea" id="RHEA-COMP:11728"/>
        <dbReference type="ChEBI" id="CHEBI:13193"/>
        <dbReference type="ChEBI" id="CHEBI:15378"/>
        <dbReference type="ChEBI" id="CHEBI:17499"/>
        <dbReference type="ChEBI" id="CHEBI:29950"/>
        <dbReference type="ChEBI" id="CHEBI:30616"/>
        <dbReference type="ChEBI" id="CHEBI:33019"/>
        <dbReference type="ChEBI" id="CHEBI:61963"/>
        <dbReference type="ChEBI" id="CHEBI:65315"/>
        <dbReference type="ChEBI" id="CHEBI:87170"/>
        <dbReference type="ChEBI" id="CHEBI:456215"/>
        <dbReference type="EC" id="2.8.1.13"/>
    </reaction>
</comment>
<reference evidence="12 13" key="1">
    <citation type="journal article" date="2016" name="Nat. Commun.">
        <title>Thousands of microbial genomes shed light on interconnected biogeochemical processes in an aquifer system.</title>
        <authorList>
            <person name="Anantharaman K."/>
            <person name="Brown C.T."/>
            <person name="Hug L.A."/>
            <person name="Sharon I."/>
            <person name="Castelle C.J."/>
            <person name="Probst A.J."/>
            <person name="Thomas B.C."/>
            <person name="Singh A."/>
            <person name="Wilkins M.J."/>
            <person name="Karaoz U."/>
            <person name="Brodie E.L."/>
            <person name="Williams K.H."/>
            <person name="Hubbard S.S."/>
            <person name="Banfield J.F."/>
        </authorList>
    </citation>
    <scope>NUCLEOTIDE SEQUENCE [LARGE SCALE GENOMIC DNA]</scope>
</reference>
<dbReference type="EMBL" id="MEVH01000030">
    <property type="protein sequence ID" value="OGC51161.1"/>
    <property type="molecule type" value="Genomic_DNA"/>
</dbReference>
<dbReference type="STRING" id="1802624.A2982_03175"/>
<keyword evidence="6 9" id="KW-0694">RNA-binding</keyword>
<name>A0A1F4V1V3_UNCKA</name>
<dbReference type="GO" id="GO:0005737">
    <property type="term" value="C:cytoplasm"/>
    <property type="evidence" value="ECO:0007669"/>
    <property type="project" value="UniProtKB-SubCell"/>
</dbReference>
<dbReference type="GO" id="GO:0002143">
    <property type="term" value="P:tRNA wobble position uridine thiolation"/>
    <property type="evidence" value="ECO:0007669"/>
    <property type="project" value="TreeGrafter"/>
</dbReference>
<dbReference type="InterPro" id="IPR046885">
    <property type="entry name" value="MnmA-like_C"/>
</dbReference>
<dbReference type="CDD" id="cd01998">
    <property type="entry name" value="MnmA_TRMU-like"/>
    <property type="match status" value="1"/>
</dbReference>
<feature type="binding site" evidence="9">
    <location>
        <position position="124"/>
    </location>
    <ligand>
        <name>ATP</name>
        <dbReference type="ChEBI" id="CHEBI:30616"/>
    </ligand>
</feature>
<dbReference type="InterPro" id="IPR004506">
    <property type="entry name" value="MnmA-like"/>
</dbReference>
<dbReference type="GO" id="GO:0103016">
    <property type="term" value="F:tRNA-uridine 2-sulfurtransferase activity"/>
    <property type="evidence" value="ECO:0007669"/>
    <property type="project" value="UniProtKB-EC"/>
</dbReference>
<organism evidence="12 13">
    <name type="scientific">candidate division WWE3 bacterium RIFCSPLOWO2_01_FULL_39_13</name>
    <dbReference type="NCBI Taxonomy" id="1802624"/>
    <lineage>
        <taxon>Bacteria</taxon>
        <taxon>Katanobacteria</taxon>
    </lineage>
</organism>
<protein>
    <recommendedName>
        <fullName evidence="9">tRNA-specific 2-thiouridylase MnmA</fullName>
        <ecNumber evidence="9">2.8.1.13</ecNumber>
    </recommendedName>
</protein>
<dbReference type="HAMAP" id="MF_00144">
    <property type="entry name" value="tRNA_thiouridyl_MnmA"/>
    <property type="match status" value="1"/>
</dbReference>
<evidence type="ECO:0000313" key="13">
    <source>
        <dbReference type="Proteomes" id="UP000178771"/>
    </source>
</evidence>
<comment type="similarity">
    <text evidence="9">Belongs to the MnmA/TRMU family.</text>
</comment>
<feature type="binding site" evidence="9">
    <location>
        <begin position="11"/>
        <end position="18"/>
    </location>
    <ligand>
        <name>ATP</name>
        <dbReference type="ChEBI" id="CHEBI:30616"/>
    </ligand>
</feature>
<dbReference type="Pfam" id="PF20259">
    <property type="entry name" value="tRNA_Me_trans_M"/>
    <property type="match status" value="1"/>
</dbReference>
<dbReference type="GO" id="GO:0000049">
    <property type="term" value="F:tRNA binding"/>
    <property type="evidence" value="ECO:0007669"/>
    <property type="project" value="UniProtKB-KW"/>
</dbReference>
<evidence type="ECO:0000256" key="9">
    <source>
        <dbReference type="HAMAP-Rule" id="MF_00144"/>
    </source>
</evidence>
<feature type="site" description="Interaction with tRNA" evidence="9">
    <location>
        <position position="370"/>
    </location>
</feature>
<dbReference type="EC" id="2.8.1.13" evidence="9"/>
<dbReference type="NCBIfam" id="TIGR00420">
    <property type="entry name" value="trmU"/>
    <property type="match status" value="1"/>
</dbReference>
<keyword evidence="9" id="KW-0963">Cytoplasm</keyword>
<evidence type="ECO:0000259" key="10">
    <source>
        <dbReference type="Pfam" id="PF20258"/>
    </source>
</evidence>
<evidence type="ECO:0000256" key="7">
    <source>
        <dbReference type="ARBA" id="ARBA00023157"/>
    </source>
</evidence>
<keyword evidence="7" id="KW-1015">Disulfide bond</keyword>
<evidence type="ECO:0000313" key="12">
    <source>
        <dbReference type="EMBL" id="OGC51161.1"/>
    </source>
</evidence>
<dbReference type="NCBIfam" id="NF001138">
    <property type="entry name" value="PRK00143.1"/>
    <property type="match status" value="1"/>
</dbReference>
<feature type="active site" description="Nucleophile" evidence="9">
    <location>
        <position position="99"/>
    </location>
</feature>
<evidence type="ECO:0000256" key="6">
    <source>
        <dbReference type="ARBA" id="ARBA00022884"/>
    </source>
</evidence>
<evidence type="ECO:0000256" key="1">
    <source>
        <dbReference type="ARBA" id="ARBA00022555"/>
    </source>
</evidence>
<dbReference type="PANTHER" id="PTHR11933:SF5">
    <property type="entry name" value="MITOCHONDRIAL TRNA-SPECIFIC 2-THIOURIDYLASE 1"/>
    <property type="match status" value="1"/>
</dbReference>
<dbReference type="InterPro" id="IPR023382">
    <property type="entry name" value="MnmA-like_central_sf"/>
</dbReference>
<dbReference type="InterPro" id="IPR046884">
    <property type="entry name" value="MnmA-like_central"/>
</dbReference>